<proteinExistence type="predicted"/>
<evidence type="ECO:0000256" key="7">
    <source>
        <dbReference type="ARBA" id="ARBA00022723"/>
    </source>
</evidence>
<dbReference type="AlphaFoldDB" id="A0A371BCS1"/>
<dbReference type="SUPFAM" id="SSF103501">
    <property type="entry name" value="Respiratory nitrate reductase 1 gamma chain"/>
    <property type="match status" value="1"/>
</dbReference>
<evidence type="ECO:0000256" key="15">
    <source>
        <dbReference type="ARBA" id="ARBA00063882"/>
    </source>
</evidence>
<evidence type="ECO:0000256" key="9">
    <source>
        <dbReference type="ARBA" id="ARBA00022989"/>
    </source>
</evidence>
<dbReference type="Pfam" id="PF02665">
    <property type="entry name" value="Nitrate_red_gam"/>
    <property type="match status" value="1"/>
</dbReference>
<dbReference type="EMBL" id="QRGO01000001">
    <property type="protein sequence ID" value="RDV05386.1"/>
    <property type="molecule type" value="Genomic_DNA"/>
</dbReference>
<evidence type="ECO:0000313" key="19">
    <source>
        <dbReference type="EMBL" id="RDV05386.1"/>
    </source>
</evidence>
<dbReference type="GO" id="GO:0009325">
    <property type="term" value="C:nitrate reductase complex"/>
    <property type="evidence" value="ECO:0007669"/>
    <property type="project" value="InterPro"/>
</dbReference>
<dbReference type="RefSeq" id="WP_115517412.1">
    <property type="nucleotide sequence ID" value="NZ_QRGO01000001.1"/>
</dbReference>
<feature type="binding site" description="axial binding residue" evidence="16">
    <location>
        <position position="189"/>
    </location>
    <ligand>
        <name>heme b</name>
        <dbReference type="ChEBI" id="CHEBI:60344"/>
        <label>1</label>
    </ligand>
    <ligandPart>
        <name>Fe</name>
        <dbReference type="ChEBI" id="CHEBI:18248"/>
    </ligandPart>
</feature>
<comment type="subcellular location">
    <subcellularLocation>
        <location evidence="1">Cell membrane</location>
        <topology evidence="1">Multi-pass membrane protein</topology>
    </subcellularLocation>
</comment>
<protein>
    <recommendedName>
        <fullName evidence="2">nitrate reductase (quinone)</fullName>
        <ecNumber evidence="2">1.7.5.1</ecNumber>
    </recommendedName>
</protein>
<evidence type="ECO:0000256" key="10">
    <source>
        <dbReference type="ARBA" id="ARBA00023002"/>
    </source>
</evidence>
<evidence type="ECO:0000256" key="13">
    <source>
        <dbReference type="ARBA" id="ARBA00023136"/>
    </source>
</evidence>
<name>A0A371BCS1_9BRAD</name>
<evidence type="ECO:0000256" key="2">
    <source>
        <dbReference type="ARBA" id="ARBA00012500"/>
    </source>
</evidence>
<dbReference type="GO" id="GO:0020037">
    <property type="term" value="F:heme binding"/>
    <property type="evidence" value="ECO:0007669"/>
    <property type="project" value="TreeGrafter"/>
</dbReference>
<dbReference type="PANTHER" id="PTHR30598">
    <property type="entry name" value="NITRATE REDUCTASE PRIVATE CHAPERONE, REDOX ENZYME MATURATION PROTEIN REMP FAMILY"/>
    <property type="match status" value="1"/>
</dbReference>
<evidence type="ECO:0000256" key="3">
    <source>
        <dbReference type="ARBA" id="ARBA00022448"/>
    </source>
</evidence>
<dbReference type="GO" id="GO:0160182">
    <property type="term" value="F:nitrate reductase (quinone) activity"/>
    <property type="evidence" value="ECO:0007669"/>
    <property type="project" value="UniProtKB-EC"/>
</dbReference>
<feature type="domain" description="NarG-like" evidence="18">
    <location>
        <begin position="7"/>
        <end position="227"/>
    </location>
</feature>
<evidence type="ECO:0000256" key="1">
    <source>
        <dbReference type="ARBA" id="ARBA00004651"/>
    </source>
</evidence>
<dbReference type="FunFam" id="1.20.950.20:FF:000001">
    <property type="entry name" value="Respiratory nitrate reductase subunit gamma"/>
    <property type="match status" value="1"/>
</dbReference>
<keyword evidence="9 17" id="KW-1133">Transmembrane helix</keyword>
<comment type="subunit">
    <text evidence="15">Dimer of heterotrimers each composed of an alpha, a beta and a gamma chain. Alpha and beta are catalytic chains; gamma chains are involved in binding the enzyme complex to the cytoplasmic membrane.</text>
</comment>
<dbReference type="GO" id="GO:0019645">
    <property type="term" value="P:anaerobic electron transport chain"/>
    <property type="evidence" value="ECO:0007669"/>
    <property type="project" value="UniProtKB-ARBA"/>
</dbReference>
<keyword evidence="3" id="KW-0813">Transport</keyword>
<keyword evidence="4" id="KW-1003">Cell membrane</keyword>
<comment type="catalytic activity">
    <reaction evidence="14">
        <text>nitrate + a quinol = a quinone + nitrite + H2O</text>
        <dbReference type="Rhea" id="RHEA:56144"/>
        <dbReference type="ChEBI" id="CHEBI:15377"/>
        <dbReference type="ChEBI" id="CHEBI:16301"/>
        <dbReference type="ChEBI" id="CHEBI:17632"/>
        <dbReference type="ChEBI" id="CHEBI:24646"/>
        <dbReference type="ChEBI" id="CHEBI:132124"/>
        <dbReference type="EC" id="1.7.5.1"/>
    </reaction>
</comment>
<evidence type="ECO:0000256" key="12">
    <source>
        <dbReference type="ARBA" id="ARBA00023063"/>
    </source>
</evidence>
<dbReference type="GO" id="GO:0046872">
    <property type="term" value="F:metal ion binding"/>
    <property type="evidence" value="ECO:0007669"/>
    <property type="project" value="UniProtKB-KW"/>
</dbReference>
<dbReference type="InterPro" id="IPR003816">
    <property type="entry name" value="Nitrate_red_gam"/>
</dbReference>
<keyword evidence="20" id="KW-1185">Reference proteome</keyword>
<dbReference type="InterPro" id="IPR023234">
    <property type="entry name" value="NarG-like_domain"/>
</dbReference>
<accession>A0A371BCS1</accession>
<dbReference type="GO" id="GO:0042128">
    <property type="term" value="P:nitrate assimilation"/>
    <property type="evidence" value="ECO:0007669"/>
    <property type="project" value="UniProtKB-KW"/>
</dbReference>
<evidence type="ECO:0000256" key="5">
    <source>
        <dbReference type="ARBA" id="ARBA00022617"/>
    </source>
</evidence>
<feature type="transmembrane region" description="Helical" evidence="17">
    <location>
        <begin position="55"/>
        <end position="78"/>
    </location>
</feature>
<dbReference type="Gene3D" id="1.20.950.20">
    <property type="entry name" value="Transmembrane di-heme cytochromes, Chain C"/>
    <property type="match status" value="1"/>
</dbReference>
<organism evidence="19 20">
    <name type="scientific">Undibacter mobilis</name>
    <dbReference type="NCBI Taxonomy" id="2292256"/>
    <lineage>
        <taxon>Bacteria</taxon>
        <taxon>Pseudomonadati</taxon>
        <taxon>Pseudomonadota</taxon>
        <taxon>Alphaproteobacteria</taxon>
        <taxon>Hyphomicrobiales</taxon>
        <taxon>Nitrobacteraceae</taxon>
        <taxon>Undibacter</taxon>
    </lineage>
</organism>
<feature type="binding site" description="axial binding residue" evidence="16">
    <location>
        <position position="67"/>
    </location>
    <ligand>
        <name>heme b</name>
        <dbReference type="ChEBI" id="CHEBI:60344"/>
        <label>1</label>
    </ligand>
    <ligandPart>
        <name>Fe</name>
        <dbReference type="ChEBI" id="CHEBI:18248"/>
    </ligandPart>
</feature>
<feature type="transmembrane region" description="Helical" evidence="17">
    <location>
        <begin position="90"/>
        <end position="111"/>
    </location>
</feature>
<feature type="binding site" description="axial binding residue" evidence="16">
    <location>
        <position position="57"/>
    </location>
    <ligand>
        <name>heme b</name>
        <dbReference type="ChEBI" id="CHEBI:60344"/>
        <label>1</label>
    </ligand>
    <ligandPart>
        <name>Fe</name>
        <dbReference type="ChEBI" id="CHEBI:18248"/>
    </ligandPart>
</feature>
<dbReference type="InterPro" id="IPR051936">
    <property type="entry name" value="Heme-iron_electron_transfer"/>
</dbReference>
<keyword evidence="6 17" id="KW-0812">Transmembrane</keyword>
<keyword evidence="5 16" id="KW-0349">Heme</keyword>
<comment type="caution">
    <text evidence="19">The sequence shown here is derived from an EMBL/GenBank/DDBJ whole genome shotgun (WGS) entry which is preliminary data.</text>
</comment>
<dbReference type="GO" id="GO:0009055">
    <property type="term" value="F:electron transfer activity"/>
    <property type="evidence" value="ECO:0007669"/>
    <property type="project" value="TreeGrafter"/>
</dbReference>
<feature type="transmembrane region" description="Helical" evidence="17">
    <location>
        <begin position="190"/>
        <end position="217"/>
    </location>
</feature>
<keyword evidence="10 19" id="KW-0560">Oxidoreductase</keyword>
<evidence type="ECO:0000256" key="11">
    <source>
        <dbReference type="ARBA" id="ARBA00023004"/>
    </source>
</evidence>
<dbReference type="NCBIfam" id="TIGR00351">
    <property type="entry name" value="narI"/>
    <property type="match status" value="1"/>
</dbReference>
<feature type="binding site" description="axial binding residue" evidence="16">
    <location>
        <position position="207"/>
    </location>
    <ligand>
        <name>heme b</name>
        <dbReference type="ChEBI" id="CHEBI:60344"/>
        <label>1</label>
    </ligand>
    <ligandPart>
        <name>Fe</name>
        <dbReference type="ChEBI" id="CHEBI:18248"/>
    </ligandPart>
</feature>
<dbReference type="OrthoDB" id="9788113at2"/>
<evidence type="ECO:0000256" key="6">
    <source>
        <dbReference type="ARBA" id="ARBA00022692"/>
    </source>
</evidence>
<sequence length="234" mass="26752">MRDMINYIVFGWYPYLCLTVFLLGSLVRFDREQYTWRSGSSQLLRRRQLTWGSNLFHVGILLIFAGHFVGLLTPIWVFDTLGISHTFKQWLAIVIGGVAGIACFVGMTLLIHRRLFDPRIRTTSSFGDIAILLILYVQLILGLSTIFVSLGHLDGHEMVKFMTWAQGILTLQPGVSAAIADVHPIFKAHLFLGMTIFLLFPFTRLVHIWSAPVWYLGRRGYQVVRTRRPMIPAE</sequence>
<feature type="transmembrane region" description="Helical" evidence="17">
    <location>
        <begin position="12"/>
        <end position="29"/>
    </location>
</feature>
<dbReference type="GO" id="GO:0005886">
    <property type="term" value="C:plasma membrane"/>
    <property type="evidence" value="ECO:0007669"/>
    <property type="project" value="UniProtKB-SubCell"/>
</dbReference>
<keyword evidence="8" id="KW-0249">Electron transport</keyword>
<keyword evidence="7" id="KW-0479">Metal-binding</keyword>
<reference evidence="20" key="1">
    <citation type="submission" date="2018-08" db="EMBL/GenBank/DDBJ databases">
        <authorList>
            <person name="Kim S.-J."/>
            <person name="Jung G.-Y."/>
        </authorList>
    </citation>
    <scope>NUCLEOTIDE SEQUENCE [LARGE SCALE GENOMIC DNA]</scope>
    <source>
        <strain evidence="20">GY_H</strain>
    </source>
</reference>
<gene>
    <name evidence="19" type="primary">narI</name>
    <name evidence="19" type="ORF">DXH78_12870</name>
</gene>
<evidence type="ECO:0000256" key="16">
    <source>
        <dbReference type="PIRSR" id="PIRSR603816-1"/>
    </source>
</evidence>
<dbReference type="PANTHER" id="PTHR30598:SF3">
    <property type="entry name" value="RESPIRATORY NITRATE REDUCTASE 1 GAMMA CHAIN"/>
    <property type="match status" value="1"/>
</dbReference>
<dbReference type="Proteomes" id="UP000263993">
    <property type="component" value="Unassembled WGS sequence"/>
</dbReference>
<keyword evidence="13 17" id="KW-0472">Membrane</keyword>
<feature type="transmembrane region" description="Helical" evidence="17">
    <location>
        <begin position="131"/>
        <end position="153"/>
    </location>
</feature>
<keyword evidence="12" id="KW-0534">Nitrate assimilation</keyword>
<evidence type="ECO:0000313" key="20">
    <source>
        <dbReference type="Proteomes" id="UP000263993"/>
    </source>
</evidence>
<evidence type="ECO:0000256" key="8">
    <source>
        <dbReference type="ARBA" id="ARBA00022982"/>
    </source>
</evidence>
<evidence type="ECO:0000256" key="4">
    <source>
        <dbReference type="ARBA" id="ARBA00022475"/>
    </source>
</evidence>
<keyword evidence="11 16" id="KW-0408">Iron</keyword>
<dbReference type="InterPro" id="IPR036197">
    <property type="entry name" value="NarG-like_sf"/>
</dbReference>
<evidence type="ECO:0000256" key="17">
    <source>
        <dbReference type="SAM" id="Phobius"/>
    </source>
</evidence>
<dbReference type="EC" id="1.7.5.1" evidence="2"/>
<evidence type="ECO:0000256" key="14">
    <source>
        <dbReference type="ARBA" id="ARBA00048294"/>
    </source>
</evidence>
<evidence type="ECO:0000259" key="18">
    <source>
        <dbReference type="Pfam" id="PF02665"/>
    </source>
</evidence>